<evidence type="ECO:0000313" key="5">
    <source>
        <dbReference type="Proteomes" id="UP001237737"/>
    </source>
</evidence>
<feature type="chain" id="PRO_5047059883" evidence="1">
    <location>
        <begin position="21"/>
        <end position="819"/>
    </location>
</feature>
<gene>
    <name evidence="4" type="ORF">J2T07_001515</name>
</gene>
<accession>A0ABT9SYF0</accession>
<dbReference type="PANTHER" id="PTHR11731:SF193">
    <property type="entry name" value="DIPEPTIDYL PEPTIDASE 9"/>
    <property type="match status" value="1"/>
</dbReference>
<dbReference type="SUPFAM" id="SSF82171">
    <property type="entry name" value="DPP6 N-terminal domain-like"/>
    <property type="match status" value="1"/>
</dbReference>
<dbReference type="Gene3D" id="3.40.50.1820">
    <property type="entry name" value="alpha/beta hydrolase"/>
    <property type="match status" value="1"/>
</dbReference>
<comment type="caution">
    <text evidence="4">The sequence shown here is derived from an EMBL/GenBank/DDBJ whole genome shotgun (WGS) entry which is preliminary data.</text>
</comment>
<keyword evidence="4" id="KW-0378">Hydrolase</keyword>
<dbReference type="InterPro" id="IPR002469">
    <property type="entry name" value="Peptidase_S9B_N"/>
</dbReference>
<dbReference type="Pfam" id="PF00930">
    <property type="entry name" value="DPPIV_N"/>
    <property type="match status" value="1"/>
</dbReference>
<keyword evidence="5" id="KW-1185">Reference proteome</keyword>
<dbReference type="Pfam" id="PF00326">
    <property type="entry name" value="Peptidase_S9"/>
    <property type="match status" value="1"/>
</dbReference>
<protein>
    <submittedName>
        <fullName evidence="4">Dipeptidyl aminopeptidase/acylaminoacyl peptidase</fullName>
    </submittedName>
</protein>
<dbReference type="Gene3D" id="2.140.10.30">
    <property type="entry name" value="Dipeptidylpeptidase IV, N-terminal domain"/>
    <property type="match status" value="1"/>
</dbReference>
<dbReference type="Gene3D" id="2.120.10.30">
    <property type="entry name" value="TolB, C-terminal domain"/>
    <property type="match status" value="1"/>
</dbReference>
<dbReference type="InterPro" id="IPR050278">
    <property type="entry name" value="Serine_Prot_S9B/DPPIV"/>
</dbReference>
<reference evidence="4 5" key="1">
    <citation type="submission" date="2023-07" db="EMBL/GenBank/DDBJ databases">
        <title>Sorghum-associated microbial communities from plants grown in Nebraska, USA.</title>
        <authorList>
            <person name="Schachtman D."/>
        </authorList>
    </citation>
    <scope>NUCLEOTIDE SEQUENCE [LARGE SCALE GENOMIC DNA]</scope>
    <source>
        <strain evidence="4 5">CC60</strain>
    </source>
</reference>
<feature type="domain" description="Peptidase S9 prolyl oligopeptidase catalytic" evidence="2">
    <location>
        <begin position="620"/>
        <end position="811"/>
    </location>
</feature>
<dbReference type="Proteomes" id="UP001237737">
    <property type="component" value="Unassembled WGS sequence"/>
</dbReference>
<keyword evidence="4" id="KW-0645">Protease</keyword>
<keyword evidence="1" id="KW-0732">Signal</keyword>
<dbReference type="GO" id="GO:0004177">
    <property type="term" value="F:aminopeptidase activity"/>
    <property type="evidence" value="ECO:0007669"/>
    <property type="project" value="UniProtKB-KW"/>
</dbReference>
<feature type="signal peptide" evidence="1">
    <location>
        <begin position="1"/>
        <end position="20"/>
    </location>
</feature>
<dbReference type="EMBL" id="JAUSSK010000002">
    <property type="protein sequence ID" value="MDQ0009338.1"/>
    <property type="molecule type" value="Genomic_DNA"/>
</dbReference>
<name>A0ABT9SYF0_9GAMM</name>
<proteinExistence type="predicted"/>
<feature type="domain" description="Dipeptidylpeptidase IV N-terminal" evidence="3">
    <location>
        <begin position="363"/>
        <end position="527"/>
    </location>
</feature>
<keyword evidence="4" id="KW-0031">Aminopeptidase</keyword>
<dbReference type="PANTHER" id="PTHR11731">
    <property type="entry name" value="PROTEASE FAMILY S9B,C DIPEPTIDYL-PEPTIDASE IV-RELATED"/>
    <property type="match status" value="1"/>
</dbReference>
<evidence type="ECO:0000259" key="2">
    <source>
        <dbReference type="Pfam" id="PF00326"/>
    </source>
</evidence>
<dbReference type="InterPro" id="IPR029058">
    <property type="entry name" value="AB_hydrolase_fold"/>
</dbReference>
<evidence type="ECO:0000313" key="4">
    <source>
        <dbReference type="EMBL" id="MDQ0009338.1"/>
    </source>
</evidence>
<evidence type="ECO:0000259" key="3">
    <source>
        <dbReference type="Pfam" id="PF00930"/>
    </source>
</evidence>
<dbReference type="InterPro" id="IPR011042">
    <property type="entry name" value="6-blade_b-propeller_TolB-like"/>
</dbReference>
<dbReference type="InterPro" id="IPR001375">
    <property type="entry name" value="Peptidase_S9_cat"/>
</dbReference>
<dbReference type="RefSeq" id="WP_306848669.1">
    <property type="nucleotide sequence ID" value="NZ_JAUSSK010000002.1"/>
</dbReference>
<evidence type="ECO:0000256" key="1">
    <source>
        <dbReference type="SAM" id="SignalP"/>
    </source>
</evidence>
<dbReference type="SUPFAM" id="SSF53474">
    <property type="entry name" value="alpha/beta-Hydrolases"/>
    <property type="match status" value="1"/>
</dbReference>
<sequence>MMRVLAAALLTVLAAAPAIAATQGAAAAQAATAPAATMPLDMETIMADPDWIGPPVEDAYWGVDGSQVYYSLKRDGSPVRDLWRVPANGGKPEQLDPVAAASADGGTPVFDRGRRHAAFVRHGDIFLRDLATGATVQVTRTAVKERDPRFSADGRLLTFRADNDWFAYALAGGPVVKAADLQEKDDPKAKKPDDLADDQQSLFKTLRGLRADEEAMKADADALAAADPGRAPKPFWLGKNVSIADTSLSPDGRWMLVVTQAKDADAGKIADLTHYVTDSGYAETEATRAYVGRNDPAPQTLRLLDLKTHATFELDTATLPGIGDDPLADIRARTIAALRKDGKGDRADALAAPKKRPVIVNGEYSPGVVWSEDGGEVAVQLRAIDNKDRWIATVDFDRHALVAQHRLTDKAWINWDGNDFGWLRDGRTLWYLSEESGYAQLYTKPLGGKAKALTSGRFEVDHPVLSPDGTRFYVRANKVAPYSYDIYGVPATGGDLVRITRFQGLDDFSVSPDGSRLAVLHSAPYVPSQLAVVGVDGAAVRELTDTRKPAYAARDWIAPKIVEVPSRHGAGTIWAKFYGPADATAAASRPAVIFVHGAGYLQNVHLSYPAYFREQMFHNLLVQRGYVVLDMDYRASKGYGRDWRTAIYRRMGHPELDDLLDGKAWLVERQGVDPKRVGIYGGSYGGFMTLMALLRAPGEFAAGAALRPVTDWTSYNHEYTSNILNDPQLDPEAYTASSPIRYAEALADPLLIEHGLIDDNVLASDSIRLYQRFIELHKKNFWMSLYPMERHGFVHADSWYDEYRRIDELFRGSLENPSR</sequence>
<organism evidence="4 5">
    <name type="scientific">Luteibacter jiangsuensis</name>
    <dbReference type="NCBI Taxonomy" id="637577"/>
    <lineage>
        <taxon>Bacteria</taxon>
        <taxon>Pseudomonadati</taxon>
        <taxon>Pseudomonadota</taxon>
        <taxon>Gammaproteobacteria</taxon>
        <taxon>Lysobacterales</taxon>
        <taxon>Rhodanobacteraceae</taxon>
        <taxon>Luteibacter</taxon>
    </lineage>
</organism>